<dbReference type="InterPro" id="IPR004331">
    <property type="entry name" value="SPX_dom"/>
</dbReference>
<proteinExistence type="predicted"/>
<dbReference type="PROSITE" id="PS51382">
    <property type="entry name" value="SPX"/>
    <property type="match status" value="1"/>
</dbReference>
<dbReference type="PANTHER" id="PTHR10783:SF103">
    <property type="entry name" value="SOLUTE CARRIER FAMILY 53 MEMBER 1"/>
    <property type="match status" value="1"/>
</dbReference>
<dbReference type="GO" id="GO:0005886">
    <property type="term" value="C:plasma membrane"/>
    <property type="evidence" value="ECO:0007669"/>
    <property type="project" value="TreeGrafter"/>
</dbReference>
<dbReference type="GO" id="GO:0000822">
    <property type="term" value="F:inositol hexakisphosphate binding"/>
    <property type="evidence" value="ECO:0007669"/>
    <property type="project" value="TreeGrafter"/>
</dbReference>
<dbReference type="GO" id="GO:0016036">
    <property type="term" value="P:cellular response to phosphate starvation"/>
    <property type="evidence" value="ECO:0007669"/>
    <property type="project" value="TreeGrafter"/>
</dbReference>
<dbReference type="GO" id="GO:0005794">
    <property type="term" value="C:Golgi apparatus"/>
    <property type="evidence" value="ECO:0007669"/>
    <property type="project" value="TreeGrafter"/>
</dbReference>
<evidence type="ECO:0000313" key="3">
    <source>
        <dbReference type="Proteomes" id="UP000242254"/>
    </source>
</evidence>
<accession>A0A2G4SKE0</accession>
<evidence type="ECO:0000259" key="1">
    <source>
        <dbReference type="PROSITE" id="PS51382"/>
    </source>
</evidence>
<name>A0A2G4SKE0_RHIZD</name>
<protein>
    <recommendedName>
        <fullName evidence="1">SPX domain-containing protein</fullName>
    </recommendedName>
</protein>
<dbReference type="EMBL" id="KZ303859">
    <property type="protein sequence ID" value="PHZ09235.1"/>
    <property type="molecule type" value="Genomic_DNA"/>
</dbReference>
<organism evidence="2 3">
    <name type="scientific">Rhizopus microsporus ATCC 52813</name>
    <dbReference type="NCBI Taxonomy" id="1340429"/>
    <lineage>
        <taxon>Eukaryota</taxon>
        <taxon>Fungi</taxon>
        <taxon>Fungi incertae sedis</taxon>
        <taxon>Mucoromycota</taxon>
        <taxon>Mucoromycotina</taxon>
        <taxon>Mucoromycetes</taxon>
        <taxon>Mucorales</taxon>
        <taxon>Mucorineae</taxon>
        <taxon>Rhizopodaceae</taxon>
        <taxon>Rhizopus</taxon>
    </lineage>
</organism>
<dbReference type="Pfam" id="PF03105">
    <property type="entry name" value="SPX"/>
    <property type="match status" value="2"/>
</dbReference>
<dbReference type="GeneID" id="35446311"/>
<dbReference type="GO" id="GO:0006817">
    <property type="term" value="P:phosphate ion transport"/>
    <property type="evidence" value="ECO:0007669"/>
    <property type="project" value="TreeGrafter"/>
</dbReference>
<dbReference type="STRING" id="1340429.A0A2G4SKE0"/>
<dbReference type="CDD" id="cd14475">
    <property type="entry name" value="SPX_SYG1_like"/>
    <property type="match status" value="1"/>
</dbReference>
<gene>
    <name evidence="2" type="ORF">RHIMIDRAFT_49626</name>
</gene>
<keyword evidence="3" id="KW-1185">Reference proteome</keyword>
<reference evidence="2 3" key="1">
    <citation type="journal article" date="2016" name="Proc. Natl. Acad. Sci. U.S.A.">
        <title>Lipid metabolic changes in an early divergent fungus govern the establishment of a mutualistic symbiosis with endobacteria.</title>
        <authorList>
            <person name="Lastovetsky O.A."/>
            <person name="Gaspar M.L."/>
            <person name="Mondo S.J."/>
            <person name="LaButti K.M."/>
            <person name="Sandor L."/>
            <person name="Grigoriev I.V."/>
            <person name="Henry S.A."/>
            <person name="Pawlowska T.E."/>
        </authorList>
    </citation>
    <scope>NUCLEOTIDE SEQUENCE [LARGE SCALE GENOMIC DNA]</scope>
    <source>
        <strain evidence="2 3">ATCC 52813</strain>
    </source>
</reference>
<dbReference type="Proteomes" id="UP000242254">
    <property type="component" value="Unassembled WGS sequence"/>
</dbReference>
<dbReference type="AlphaFoldDB" id="A0A2G4SKE0"/>
<evidence type="ECO:0000313" key="2">
    <source>
        <dbReference type="EMBL" id="PHZ09235.1"/>
    </source>
</evidence>
<dbReference type="PANTHER" id="PTHR10783">
    <property type="entry name" value="XENOTROPIC AND POLYTROPIC RETROVIRUS RECEPTOR 1-RELATED"/>
    <property type="match status" value="1"/>
</dbReference>
<sequence length="243" mass="28669">MDTYMPCIQYFEHFLNHLFIASIKTSRTSISILDEVLYHASSSERQFFDSLDYELDKISRFYNEKEQEAKLKLDALKVQVQFIAEFGRQLLDLGPTQLLSRQVEDGRSHGFKYQDQSYTLFPNGEQRISYTVARNRLKKAITEYYRSLEFLKSYRELNETGFQKILKKFDKIAGWKASTLYMKVVRKQHWVTSTELNRIINETEVLRKTRHVFTCIHSCAAILKNKIRLYTLTNLRMDTGDAA</sequence>
<dbReference type="RefSeq" id="XP_023462943.1">
    <property type="nucleotide sequence ID" value="XM_023615323.1"/>
</dbReference>
<feature type="domain" description="SPX" evidence="1">
    <location>
        <begin position="1"/>
        <end position="183"/>
    </location>
</feature>